<evidence type="ECO:0000313" key="3">
    <source>
        <dbReference type="Proteomes" id="UP001189429"/>
    </source>
</evidence>
<dbReference type="PANTHER" id="PTHR11439">
    <property type="entry name" value="GAG-POL-RELATED RETROTRANSPOSON"/>
    <property type="match status" value="1"/>
</dbReference>
<evidence type="ECO:0000259" key="1">
    <source>
        <dbReference type="Pfam" id="PF07727"/>
    </source>
</evidence>
<reference evidence="2" key="1">
    <citation type="submission" date="2023-10" db="EMBL/GenBank/DDBJ databases">
        <authorList>
            <person name="Chen Y."/>
            <person name="Shah S."/>
            <person name="Dougan E. K."/>
            <person name="Thang M."/>
            <person name="Chan C."/>
        </authorList>
    </citation>
    <scope>NUCLEOTIDE SEQUENCE [LARGE SCALE GENOMIC DNA]</scope>
</reference>
<dbReference type="EMBL" id="CAUYUJ010007169">
    <property type="protein sequence ID" value="CAK0819781.1"/>
    <property type="molecule type" value="Genomic_DNA"/>
</dbReference>
<sequence length="591" mass="66075">MFLELFSAYTPSLRRAILQGLKEELEIAGEINSFEGVGPVPDEEAQYFKPDAPPGAAESDKLYWDDVNGGWLDPAGVRAARQEELAWMKHREVFEPSDEETCRRLTARAPLRTRWVDTNKGDEQRPKYRSRLVAMEIKAAKKASEQMSASELFSSTPPLEAVKLLCSLMVSMSRSPRGLPLKIGFWDVSRARLYGDAQRILFVRLPEEEGGGVARLLRSMYGTQDAASVWQSDWSRQLLEVSWRMGVAHGDDFMVLGDEITLKEIETKLTERYDIKCTGILGPDSGDAKEVAFLKIESDQRHVELLIKELGLESESKGLDVPSVKKTEADIDYEAKLSTLPPDEVRRYRSVVMRAAYLTLDRPDIVDALKQCLRRMQAPTSADMMMVKRLGMYLVKHPCLVARFNKKEMPDRITATCDSDYAGRLITRKSTSGTVLAFGEHTLSATGSLQSTVSLSSGEAEYYGILRAAAAALKVAAIAVDLGLEKSVEVVCKHGEFPIEVCGDSTAAIAFASRQGLGRQKHVMTRYLWLQSAVKARRIILKKVDTRENVADSLTKPLPAKVVQKHLKRMGYHFRSRWSALHRTIAKRSAT</sequence>
<evidence type="ECO:0000313" key="2">
    <source>
        <dbReference type="EMBL" id="CAK0819781.1"/>
    </source>
</evidence>
<comment type="caution">
    <text evidence="2">The sequence shown here is derived from an EMBL/GenBank/DDBJ whole genome shotgun (WGS) entry which is preliminary data.</text>
</comment>
<protein>
    <recommendedName>
        <fullName evidence="1">Reverse transcriptase Ty1/copia-type domain-containing protein</fullName>
    </recommendedName>
</protein>
<accession>A0ABN9RKU0</accession>
<dbReference type="Proteomes" id="UP001189429">
    <property type="component" value="Unassembled WGS sequence"/>
</dbReference>
<dbReference type="PANTHER" id="PTHR11439:SF467">
    <property type="entry name" value="INTEGRASE CATALYTIC DOMAIN-CONTAINING PROTEIN"/>
    <property type="match status" value="1"/>
</dbReference>
<dbReference type="Pfam" id="PF07727">
    <property type="entry name" value="RVT_2"/>
    <property type="match status" value="1"/>
</dbReference>
<gene>
    <name evidence="2" type="ORF">PCOR1329_LOCUS21691</name>
</gene>
<dbReference type="CDD" id="cd09272">
    <property type="entry name" value="RNase_HI_RT_Ty1"/>
    <property type="match status" value="1"/>
</dbReference>
<organism evidence="2 3">
    <name type="scientific">Prorocentrum cordatum</name>
    <dbReference type="NCBI Taxonomy" id="2364126"/>
    <lineage>
        <taxon>Eukaryota</taxon>
        <taxon>Sar</taxon>
        <taxon>Alveolata</taxon>
        <taxon>Dinophyceae</taxon>
        <taxon>Prorocentrales</taxon>
        <taxon>Prorocentraceae</taxon>
        <taxon>Prorocentrum</taxon>
    </lineage>
</organism>
<keyword evidence="3" id="KW-1185">Reference proteome</keyword>
<proteinExistence type="predicted"/>
<name>A0ABN9RKU0_9DINO</name>
<feature type="domain" description="Reverse transcriptase Ty1/copia-type" evidence="1">
    <location>
        <begin position="108"/>
        <end position="242"/>
    </location>
</feature>
<dbReference type="InterPro" id="IPR013103">
    <property type="entry name" value="RVT_2"/>
</dbReference>